<evidence type="ECO:0000313" key="2">
    <source>
        <dbReference type="Proteomes" id="UP001165960"/>
    </source>
</evidence>
<dbReference type="EMBL" id="QTSX02003627">
    <property type="protein sequence ID" value="KAJ9069503.1"/>
    <property type="molecule type" value="Genomic_DNA"/>
</dbReference>
<dbReference type="EC" id="2.3.1.86" evidence="1"/>
<reference evidence="1" key="1">
    <citation type="submission" date="2022-04" db="EMBL/GenBank/DDBJ databases">
        <title>Genome of the entomopathogenic fungus Entomophthora muscae.</title>
        <authorList>
            <person name="Elya C."/>
            <person name="Lovett B.R."/>
            <person name="Lee E."/>
            <person name="Macias A.M."/>
            <person name="Hajek A.E."/>
            <person name="De Bivort B.L."/>
            <person name="Kasson M.T."/>
            <person name="De Fine Licht H.H."/>
            <person name="Stajich J.E."/>
        </authorList>
    </citation>
    <scope>NUCLEOTIDE SEQUENCE</scope>
    <source>
        <strain evidence="1">Berkeley</strain>
    </source>
</reference>
<proteinExistence type="predicted"/>
<dbReference type="Proteomes" id="UP001165960">
    <property type="component" value="Unassembled WGS sequence"/>
</dbReference>
<sequence length="174" mass="20032">MLEELFITKQKPSLLQAYLKSGKQLLIIKDSWFLSQCLQVDQKFIFSWSFKIIVSLLKVYDTKDDCLALEAIFNSPEPTKATSYNKSSKVTSGFSFVYYLSQGYAFINEVMKGCNNHIKDFYYQLWNNSAEFNELSIDPHHTLVAEAVFNQVKVYAEHIQATTLALIDFIIIEA</sequence>
<protein>
    <submittedName>
        <fullName evidence="1">Fatty acid synthase alpha subunit Lsd1</fullName>
        <ecNumber evidence="1">2.3.1.86</ecNumber>
    </submittedName>
</protein>
<keyword evidence="1" id="KW-0808">Transferase</keyword>
<name>A0ACC2T4C3_9FUNG</name>
<keyword evidence="2" id="KW-1185">Reference proteome</keyword>
<evidence type="ECO:0000313" key="1">
    <source>
        <dbReference type="EMBL" id="KAJ9069503.1"/>
    </source>
</evidence>
<keyword evidence="1" id="KW-0012">Acyltransferase</keyword>
<comment type="caution">
    <text evidence="1">The sequence shown here is derived from an EMBL/GenBank/DDBJ whole genome shotgun (WGS) entry which is preliminary data.</text>
</comment>
<gene>
    <name evidence="1" type="primary">fas2_4</name>
    <name evidence="1" type="ORF">DSO57_1017980</name>
</gene>
<accession>A0ACC2T4C3</accession>
<organism evidence="1 2">
    <name type="scientific">Entomophthora muscae</name>
    <dbReference type="NCBI Taxonomy" id="34485"/>
    <lineage>
        <taxon>Eukaryota</taxon>
        <taxon>Fungi</taxon>
        <taxon>Fungi incertae sedis</taxon>
        <taxon>Zoopagomycota</taxon>
        <taxon>Entomophthoromycotina</taxon>
        <taxon>Entomophthoromycetes</taxon>
        <taxon>Entomophthorales</taxon>
        <taxon>Entomophthoraceae</taxon>
        <taxon>Entomophthora</taxon>
    </lineage>
</organism>